<feature type="compositionally biased region" description="Polar residues" evidence="1">
    <location>
        <begin position="153"/>
        <end position="179"/>
    </location>
</feature>
<dbReference type="AlphaFoldDB" id="A0A2T0GTE1"/>
<dbReference type="EMBL" id="PVSR01000036">
    <property type="protein sequence ID" value="PRW62303.1"/>
    <property type="molecule type" value="Genomic_DNA"/>
</dbReference>
<organism evidence="2 3">
    <name type="scientific">Actinopolyspora mortivallis</name>
    <dbReference type="NCBI Taxonomy" id="33906"/>
    <lineage>
        <taxon>Bacteria</taxon>
        <taxon>Bacillati</taxon>
        <taxon>Actinomycetota</taxon>
        <taxon>Actinomycetes</taxon>
        <taxon>Actinopolysporales</taxon>
        <taxon>Actinopolysporaceae</taxon>
        <taxon>Actinopolyspora</taxon>
    </lineage>
</organism>
<dbReference type="STRING" id="1050202.GCA_000384035_03806"/>
<sequence>MTVPASAPAYDVDTVKRHLITPQNLAELGITEESVRDILKRDELKHNGQSPTGLSVNETTFGEFSGPTAADRGWMAYMNIGAPLVEERSDITQPPPDVLSTRAYVNRAEGVARHFEDTVEFSISNTISWSVEGTAQLTFGARTSAELETQIQKSLQNSVQSTTSHNNINHQHPENQGSETQDRTEKSTTNTTTDTAIGAARGTSELFAQLMLGITASVSGSLTTSWSSRSTISGDIPGGQRVETLATQRRQVKQYTYELPVTFAGYVALHYPDRAPVRELTLQDFEPEGAEVVARDIRLLGLVEHGEQYRPKGIAETVSALDVEHTAFAPERIAPAAEQLNEKRPHNLGRA</sequence>
<dbReference type="InParanoid" id="A0A2T0GTE1"/>
<evidence type="ECO:0000313" key="2">
    <source>
        <dbReference type="EMBL" id="PRW62303.1"/>
    </source>
</evidence>
<accession>A0A2T0GTE1</accession>
<dbReference type="Proteomes" id="UP000239352">
    <property type="component" value="Unassembled WGS sequence"/>
</dbReference>
<feature type="region of interest" description="Disordered" evidence="1">
    <location>
        <begin position="153"/>
        <end position="195"/>
    </location>
</feature>
<reference evidence="2 3" key="1">
    <citation type="submission" date="2018-03" db="EMBL/GenBank/DDBJ databases">
        <title>Actinopolyspora mortivallis from Sahara, screening for active biomolecules.</title>
        <authorList>
            <person name="Selama O."/>
            <person name="Wellington E.M.H."/>
            <person name="Hacene H."/>
        </authorList>
    </citation>
    <scope>NUCLEOTIDE SEQUENCE [LARGE SCALE GENOMIC DNA]</scope>
    <source>
        <strain evidence="2 3">M5A</strain>
    </source>
</reference>
<evidence type="ECO:0000313" key="3">
    <source>
        <dbReference type="Proteomes" id="UP000239352"/>
    </source>
</evidence>
<proteinExistence type="predicted"/>
<comment type="caution">
    <text evidence="2">The sequence shown here is derived from an EMBL/GenBank/DDBJ whole genome shotgun (WGS) entry which is preliminary data.</text>
</comment>
<dbReference type="RefSeq" id="WP_106114795.1">
    <property type="nucleotide sequence ID" value="NZ_PVSR01000036.1"/>
</dbReference>
<protein>
    <submittedName>
        <fullName evidence="2">Uncharacterized protein</fullName>
    </submittedName>
</protein>
<name>A0A2T0GTE1_ACTMO</name>
<gene>
    <name evidence="2" type="ORF">CEP50_16235</name>
</gene>
<evidence type="ECO:0000256" key="1">
    <source>
        <dbReference type="SAM" id="MobiDB-lite"/>
    </source>
</evidence>
<keyword evidence="3" id="KW-1185">Reference proteome</keyword>